<reference evidence="3" key="1">
    <citation type="journal article" date="2019" name="Int. J. Syst. Evol. Microbiol.">
        <title>The Global Catalogue of Microorganisms (GCM) 10K type strain sequencing project: providing services to taxonomists for standard genome sequencing and annotation.</title>
        <authorList>
            <consortium name="The Broad Institute Genomics Platform"/>
            <consortium name="The Broad Institute Genome Sequencing Center for Infectious Disease"/>
            <person name="Wu L."/>
            <person name="Ma J."/>
        </authorList>
    </citation>
    <scope>NUCLEOTIDE SEQUENCE [LARGE SCALE GENOMIC DNA]</scope>
    <source>
        <strain evidence="3">JCM 17589</strain>
    </source>
</reference>
<accession>A0ABP7YSA7</accession>
<dbReference type="Proteomes" id="UP001501845">
    <property type="component" value="Unassembled WGS sequence"/>
</dbReference>
<proteinExistence type="predicted"/>
<feature type="compositionally biased region" description="Polar residues" evidence="1">
    <location>
        <begin position="69"/>
        <end position="81"/>
    </location>
</feature>
<comment type="caution">
    <text evidence="2">The sequence shown here is derived from an EMBL/GenBank/DDBJ whole genome shotgun (WGS) entry which is preliminary data.</text>
</comment>
<evidence type="ECO:0000313" key="3">
    <source>
        <dbReference type="Proteomes" id="UP001501845"/>
    </source>
</evidence>
<evidence type="ECO:0000313" key="2">
    <source>
        <dbReference type="EMBL" id="GAA4140571.1"/>
    </source>
</evidence>
<name>A0ABP7YSA7_9ACTN</name>
<gene>
    <name evidence="2" type="ORF">GCM10022285_40120</name>
</gene>
<protein>
    <submittedName>
        <fullName evidence="2">Uncharacterized protein</fullName>
    </submittedName>
</protein>
<feature type="region of interest" description="Disordered" evidence="1">
    <location>
        <begin position="66"/>
        <end position="104"/>
    </location>
</feature>
<sequence length="424" mass="47119">MNAVGTLLGETVTKKYPCRGSVQLMRLRAAVSFTCSQCRQVKKSRLVAVSGANLLCNGCYGRGEAEATEQGQTPSSETAMSLRTFEPSSPPLGVEPSARGTGDPARIVVSQSDSGLPYSVMDADMTVTWKVHVRARDLLDGTCPVPAQMADKAPHTPLNAAFVRGRGRKARNIFDYQPGVRFRLDGGRTLLVGVSWHPHVLPGTRVSVRWDQRTRTRLHFSYTRLSKPVVFGGTVVRYAYDPKIMTRELAAFDVRLDRVEELVLIALRELGYLDERGRALLPQEALLRNTVERAQPERHSTKKIREATERLLSRGILTWEEGSFNRAGELHHPARYGETPIPLLCYTPTLREAERENPRNGVGAAYSASAHRVAGHLMRIGHLGKEASPEARAAYREDHRRAGLAGPHELPRGFTYVREHERGM</sequence>
<dbReference type="EMBL" id="BAABBU010000016">
    <property type="protein sequence ID" value="GAA4140571.1"/>
    <property type="molecule type" value="Genomic_DNA"/>
</dbReference>
<keyword evidence="3" id="KW-1185">Reference proteome</keyword>
<organism evidence="2 3">
    <name type="scientific">Streptomyces tunisiensis</name>
    <dbReference type="NCBI Taxonomy" id="948699"/>
    <lineage>
        <taxon>Bacteria</taxon>
        <taxon>Bacillati</taxon>
        <taxon>Actinomycetota</taxon>
        <taxon>Actinomycetes</taxon>
        <taxon>Kitasatosporales</taxon>
        <taxon>Streptomycetaceae</taxon>
        <taxon>Streptomyces</taxon>
    </lineage>
</organism>
<evidence type="ECO:0000256" key="1">
    <source>
        <dbReference type="SAM" id="MobiDB-lite"/>
    </source>
</evidence>